<name>C3YH81_BRAFL</name>
<dbReference type="NCBIfam" id="NF040941">
    <property type="entry name" value="GGGWT_bact"/>
    <property type="match status" value="1"/>
</dbReference>
<feature type="coiled-coil region" evidence="2">
    <location>
        <begin position="212"/>
        <end position="316"/>
    </location>
</feature>
<dbReference type="InterPro" id="IPR050373">
    <property type="entry name" value="Fibrinogen_C-term_domain"/>
</dbReference>
<feature type="coiled-coil region" evidence="2">
    <location>
        <begin position="135"/>
        <end position="169"/>
    </location>
</feature>
<dbReference type="InterPro" id="IPR002181">
    <property type="entry name" value="Fibrinogen_a/b/g_C_dom"/>
</dbReference>
<keyword evidence="1" id="KW-1015">Disulfide bond</keyword>
<dbReference type="eggNOG" id="KOG3592">
    <property type="taxonomic scope" value="Eukaryota"/>
</dbReference>
<dbReference type="FunFam" id="3.90.215.10:FF:000001">
    <property type="entry name" value="Tenascin isoform 1"/>
    <property type="match status" value="1"/>
</dbReference>
<reference evidence="5" key="1">
    <citation type="journal article" date="2008" name="Nature">
        <title>The amphioxus genome and the evolution of the chordate karyotype.</title>
        <authorList>
            <consortium name="US DOE Joint Genome Institute (JGI-PGF)"/>
            <person name="Putnam N.H."/>
            <person name="Butts T."/>
            <person name="Ferrier D.E.K."/>
            <person name="Furlong R.F."/>
            <person name="Hellsten U."/>
            <person name="Kawashima T."/>
            <person name="Robinson-Rechavi M."/>
            <person name="Shoguchi E."/>
            <person name="Terry A."/>
            <person name="Yu J.-K."/>
            <person name="Benito-Gutierrez E.L."/>
            <person name="Dubchak I."/>
            <person name="Garcia-Fernandez J."/>
            <person name="Gibson-Brown J.J."/>
            <person name="Grigoriev I.V."/>
            <person name="Horton A.C."/>
            <person name="de Jong P.J."/>
            <person name="Jurka J."/>
            <person name="Kapitonov V.V."/>
            <person name="Kohara Y."/>
            <person name="Kuroki Y."/>
            <person name="Lindquist E."/>
            <person name="Lucas S."/>
            <person name="Osoegawa K."/>
            <person name="Pennacchio L.A."/>
            <person name="Salamov A.A."/>
            <person name="Satou Y."/>
            <person name="Sauka-Spengler T."/>
            <person name="Schmutz J."/>
            <person name="Shin-I T."/>
            <person name="Toyoda A."/>
            <person name="Bronner-Fraser M."/>
            <person name="Fujiyama A."/>
            <person name="Holland L.Z."/>
            <person name="Holland P.W.H."/>
            <person name="Satoh N."/>
            <person name="Rokhsar D.S."/>
        </authorList>
    </citation>
    <scope>NUCLEOTIDE SEQUENCE [LARGE SCALE GENOMIC DNA]</scope>
    <source>
        <strain evidence="5">S238N-H82</strain>
        <tissue evidence="5">Testes</tissue>
    </source>
</reference>
<dbReference type="PROSITE" id="PS00514">
    <property type="entry name" value="FIBRINOGEN_C_1"/>
    <property type="match status" value="1"/>
</dbReference>
<dbReference type="Pfam" id="PF00147">
    <property type="entry name" value="Fibrinogen_C"/>
    <property type="match status" value="1"/>
</dbReference>
<dbReference type="SUPFAM" id="SSF56496">
    <property type="entry name" value="Fibrinogen C-terminal domain-like"/>
    <property type="match status" value="1"/>
</dbReference>
<gene>
    <name evidence="5" type="ORF">BRAFLDRAFT_88596</name>
</gene>
<feature type="chain" id="PRO_5002933598" description="Fibrinogen C-terminal domain-containing protein" evidence="3">
    <location>
        <begin position="19"/>
        <end position="555"/>
    </location>
</feature>
<protein>
    <recommendedName>
        <fullName evidence="4">Fibrinogen C-terminal domain-containing protein</fullName>
    </recommendedName>
</protein>
<evidence type="ECO:0000256" key="3">
    <source>
        <dbReference type="SAM" id="SignalP"/>
    </source>
</evidence>
<dbReference type="SMART" id="SM00186">
    <property type="entry name" value="FBG"/>
    <property type="match status" value="1"/>
</dbReference>
<proteinExistence type="predicted"/>
<evidence type="ECO:0000256" key="2">
    <source>
        <dbReference type="SAM" id="Coils"/>
    </source>
</evidence>
<evidence type="ECO:0000313" key="5">
    <source>
        <dbReference type="EMBL" id="EEN60317.1"/>
    </source>
</evidence>
<dbReference type="eggNOG" id="KOG2579">
    <property type="taxonomic scope" value="Eukaryota"/>
</dbReference>
<dbReference type="InterPro" id="IPR014716">
    <property type="entry name" value="Fibrinogen_a/b/g_C_1"/>
</dbReference>
<dbReference type="PANTHER" id="PTHR19143:SF458">
    <property type="entry name" value="FIBRINOGEN C-TERMINAL DOMAIN-CONTAINING PROTEIN-RELATED"/>
    <property type="match status" value="1"/>
</dbReference>
<keyword evidence="2" id="KW-0175">Coiled coil</keyword>
<organism>
    <name type="scientific">Branchiostoma floridae</name>
    <name type="common">Florida lancelet</name>
    <name type="synonym">Amphioxus</name>
    <dbReference type="NCBI Taxonomy" id="7739"/>
    <lineage>
        <taxon>Eukaryota</taxon>
        <taxon>Metazoa</taxon>
        <taxon>Chordata</taxon>
        <taxon>Cephalochordata</taxon>
        <taxon>Leptocardii</taxon>
        <taxon>Amphioxiformes</taxon>
        <taxon>Branchiostomatidae</taxon>
        <taxon>Branchiostoma</taxon>
    </lineage>
</organism>
<sequence length="555" mass="62004">MSKVVLLALLALLQQGGAANVKNLPEIVHHETAGGGSEVTGQITLHCPAQPAPSCPALDHLLLFLSTQDSLEGQIEQLKNRTDRLDGQLHQLAPQDLAETKSKGPMIKSLRVIFEQFQATIEALQATVSSQDSIIQQQAAALQQLQETLQQLETTNQQQASSLQQLEATNQQQASTIQQHASSLQQLNTTMQQQETSNQRQATIIQQHASGLQQLEVTNQQHANSLQQLETTNQQHANSLQQLETTNQQHANSLQQLETTNQQHANSLQQLNTTIQQQGTALLQQEETLQQQEETLQQQEATLQQQEETLQQQANAIHQQDTTLQQCTTSLQQLEDKVAGPQSCSELLNSGHNTSGVYTLYPAGEVTSPIHVYCDMDTDGGGWTVFQRRKDGSVDFYLDWQNYKTGFGELGGEFWLGNDNLHHLTAQGGYELRVDLEDFEGNSTYAKYSNFSVEDEGHLYRLTVGGYSGTAGDSMSRRHSSMFFSTKDKDNDIHESADCAQTFKGAWWYFSCHRANLNGLYHGGDHQSYADGVNWKSWKGHYYSLKHTEMKIRPR</sequence>
<dbReference type="PROSITE" id="PS51406">
    <property type="entry name" value="FIBRINOGEN_C_2"/>
    <property type="match status" value="1"/>
</dbReference>
<evidence type="ECO:0000256" key="1">
    <source>
        <dbReference type="ARBA" id="ARBA00023157"/>
    </source>
</evidence>
<dbReference type="AlphaFoldDB" id="C3YH81"/>
<feature type="signal peptide" evidence="3">
    <location>
        <begin position="1"/>
        <end position="18"/>
    </location>
</feature>
<dbReference type="InParanoid" id="C3YH81"/>
<dbReference type="Gene3D" id="3.90.215.10">
    <property type="entry name" value="Gamma Fibrinogen, chain A, domain 1"/>
    <property type="match status" value="1"/>
</dbReference>
<accession>C3YH81</accession>
<feature type="domain" description="Fibrinogen C-terminal" evidence="4">
    <location>
        <begin position="335"/>
        <end position="555"/>
    </location>
</feature>
<dbReference type="CDD" id="cd00087">
    <property type="entry name" value="FReD"/>
    <property type="match status" value="1"/>
</dbReference>
<dbReference type="InterPro" id="IPR020837">
    <property type="entry name" value="Fibrinogen_CS"/>
</dbReference>
<dbReference type="EMBL" id="GG666513">
    <property type="protein sequence ID" value="EEN60317.1"/>
    <property type="molecule type" value="Genomic_DNA"/>
</dbReference>
<dbReference type="PANTHER" id="PTHR19143">
    <property type="entry name" value="FIBRINOGEN/TENASCIN/ANGIOPOEITIN"/>
    <property type="match status" value="1"/>
</dbReference>
<evidence type="ECO:0000259" key="4">
    <source>
        <dbReference type="PROSITE" id="PS51406"/>
    </source>
</evidence>
<dbReference type="InterPro" id="IPR036056">
    <property type="entry name" value="Fibrinogen-like_C"/>
</dbReference>
<keyword evidence="3" id="KW-0732">Signal</keyword>